<evidence type="ECO:0000313" key="2">
    <source>
        <dbReference type="Proteomes" id="UP001218218"/>
    </source>
</evidence>
<evidence type="ECO:0000313" key="1">
    <source>
        <dbReference type="EMBL" id="KAJ7306862.1"/>
    </source>
</evidence>
<sequence>MASTIPIELQEQILDCLLGDISSLKSCSRVCRAWGPATRIHLYRKFTAVYDASTEQDDPAFYHCGMYVEEVLHLAPYIREIDIQDGPGVFLEDGVASELHALCNILDHTGSLRRISVSTFRGVFMTMRSWKENSVKFRASLSAALRRSCSSLTHLFVYGYSLALSDVEMFRGMQRLEYVGLERIGVESDENETPLVQISHDESHQGRIQTLTLYFNYSDPANGHLITSLINALHAVNILAITNLRLGGVVNASVLEALPPQWLSSVTRLGLELTNLNPTHSSSPLSAALIAKVPTFRAVRALELSLNIYPSADPHDLSALEVFMDKLLPPHRIDSIITTVAAYGPPVYIDALLRHYDFCLLRADVVKVQWEDGRLEYLEGPFSQFFANGTMQIGKFRRDKWISW</sequence>
<name>A0AAD6Z3X6_9AGAR</name>
<dbReference type="AlphaFoldDB" id="A0AAD6Z3X6"/>
<comment type="caution">
    <text evidence="1">The sequence shown here is derived from an EMBL/GenBank/DDBJ whole genome shotgun (WGS) entry which is preliminary data.</text>
</comment>
<keyword evidence="2" id="KW-1185">Reference proteome</keyword>
<organism evidence="1 2">
    <name type="scientific">Mycena albidolilacea</name>
    <dbReference type="NCBI Taxonomy" id="1033008"/>
    <lineage>
        <taxon>Eukaryota</taxon>
        <taxon>Fungi</taxon>
        <taxon>Dikarya</taxon>
        <taxon>Basidiomycota</taxon>
        <taxon>Agaricomycotina</taxon>
        <taxon>Agaricomycetes</taxon>
        <taxon>Agaricomycetidae</taxon>
        <taxon>Agaricales</taxon>
        <taxon>Marasmiineae</taxon>
        <taxon>Mycenaceae</taxon>
        <taxon>Mycena</taxon>
    </lineage>
</organism>
<dbReference type="Proteomes" id="UP001218218">
    <property type="component" value="Unassembled WGS sequence"/>
</dbReference>
<dbReference type="EMBL" id="JARIHO010000091">
    <property type="protein sequence ID" value="KAJ7306862.1"/>
    <property type="molecule type" value="Genomic_DNA"/>
</dbReference>
<dbReference type="SUPFAM" id="SSF52047">
    <property type="entry name" value="RNI-like"/>
    <property type="match status" value="1"/>
</dbReference>
<protein>
    <recommendedName>
        <fullName evidence="3">F-box domain-containing protein</fullName>
    </recommendedName>
</protein>
<dbReference type="InterPro" id="IPR036047">
    <property type="entry name" value="F-box-like_dom_sf"/>
</dbReference>
<proteinExistence type="predicted"/>
<dbReference type="CDD" id="cd09917">
    <property type="entry name" value="F-box_SF"/>
    <property type="match status" value="1"/>
</dbReference>
<reference evidence="1" key="1">
    <citation type="submission" date="2023-03" db="EMBL/GenBank/DDBJ databases">
        <title>Massive genome expansion in bonnet fungi (Mycena s.s.) driven by repeated elements and novel gene families across ecological guilds.</title>
        <authorList>
            <consortium name="Lawrence Berkeley National Laboratory"/>
            <person name="Harder C.B."/>
            <person name="Miyauchi S."/>
            <person name="Viragh M."/>
            <person name="Kuo A."/>
            <person name="Thoen E."/>
            <person name="Andreopoulos B."/>
            <person name="Lu D."/>
            <person name="Skrede I."/>
            <person name="Drula E."/>
            <person name="Henrissat B."/>
            <person name="Morin E."/>
            <person name="Kohler A."/>
            <person name="Barry K."/>
            <person name="LaButti K."/>
            <person name="Morin E."/>
            <person name="Salamov A."/>
            <person name="Lipzen A."/>
            <person name="Mereny Z."/>
            <person name="Hegedus B."/>
            <person name="Baldrian P."/>
            <person name="Stursova M."/>
            <person name="Weitz H."/>
            <person name="Taylor A."/>
            <person name="Grigoriev I.V."/>
            <person name="Nagy L.G."/>
            <person name="Martin F."/>
            <person name="Kauserud H."/>
        </authorList>
    </citation>
    <scope>NUCLEOTIDE SEQUENCE</scope>
    <source>
        <strain evidence="1">CBHHK002</strain>
    </source>
</reference>
<accession>A0AAD6Z3X6</accession>
<gene>
    <name evidence="1" type="ORF">DFH08DRAFT_515900</name>
</gene>
<dbReference type="SUPFAM" id="SSF81383">
    <property type="entry name" value="F-box domain"/>
    <property type="match status" value="1"/>
</dbReference>
<evidence type="ECO:0008006" key="3">
    <source>
        <dbReference type="Google" id="ProtNLM"/>
    </source>
</evidence>